<evidence type="ECO:0000313" key="2">
    <source>
        <dbReference type="EMBL" id="ESL11578.1"/>
    </source>
</evidence>
<proteinExistence type="predicted"/>
<dbReference type="AlphaFoldDB" id="A0A061J861"/>
<sequence>MFFLFFSPPPSFLWRMASPMSLFDADANSTPEDAGYAVSPVEENANECQEGKQEEEALPPRGGGLTVDEKRAGLIVLGCFLFQETHNSAFRTMLVASVAAYAVSKFFVTSFATLSSSKAE</sequence>
<dbReference type="EMBL" id="AUPL01000667">
    <property type="protein sequence ID" value="ESL11578.1"/>
    <property type="molecule type" value="Genomic_DNA"/>
</dbReference>
<evidence type="ECO:0000256" key="1">
    <source>
        <dbReference type="SAM" id="MobiDB-lite"/>
    </source>
</evidence>
<gene>
    <name evidence="2" type="ORF">TRSC58_00667</name>
</gene>
<protein>
    <submittedName>
        <fullName evidence="2">Uncharacterized protein</fullName>
    </submittedName>
</protein>
<evidence type="ECO:0000313" key="3">
    <source>
        <dbReference type="Proteomes" id="UP000031737"/>
    </source>
</evidence>
<reference evidence="2 3" key="1">
    <citation type="submission" date="2013-07" db="EMBL/GenBank/DDBJ databases">
        <authorList>
            <person name="Stoco P.H."/>
            <person name="Wagner G."/>
            <person name="Gerber A."/>
            <person name="Zaha A."/>
            <person name="Thompson C."/>
            <person name="Bartholomeu D.C."/>
            <person name="Luckemeyer D.D."/>
            <person name="Bahia D."/>
            <person name="Loreto E."/>
            <person name="Prestes E.B."/>
            <person name="Lima F.M."/>
            <person name="Rodrigues-Luiz G."/>
            <person name="Vallejo G.A."/>
            <person name="Filho J.F."/>
            <person name="Monteiro K.M."/>
            <person name="Tyler K.M."/>
            <person name="de Almeida L.G."/>
            <person name="Ortiz M.F."/>
            <person name="Siervo M.A."/>
            <person name="de Moraes M.H."/>
            <person name="Cunha O.L."/>
            <person name="Mendonca-Neto R."/>
            <person name="Silva R."/>
            <person name="Teixeira S.M."/>
            <person name="Murta S.M."/>
            <person name="Sincero T.C."/>
            <person name="Mendes T.A."/>
            <person name="Urmenyi T.P."/>
            <person name="Silva V.G."/>
            <person name="da Rocha W.D."/>
            <person name="Andersson B."/>
            <person name="Romanha A.J."/>
            <person name="Steindel M."/>
            <person name="de Vasconcelos A.T."/>
            <person name="Grisard E.C."/>
        </authorList>
    </citation>
    <scope>NUCLEOTIDE SEQUENCE [LARGE SCALE GENOMIC DNA]</scope>
    <source>
        <strain evidence="2 3">SC58</strain>
    </source>
</reference>
<comment type="caution">
    <text evidence="2">The sequence shown here is derived from an EMBL/GenBank/DDBJ whole genome shotgun (WGS) entry which is preliminary data.</text>
</comment>
<dbReference type="OrthoDB" id="241176at2759"/>
<dbReference type="Proteomes" id="UP000031737">
    <property type="component" value="Unassembled WGS sequence"/>
</dbReference>
<name>A0A061J861_TRYRA</name>
<organism evidence="2 3">
    <name type="scientific">Trypanosoma rangeli SC58</name>
    <dbReference type="NCBI Taxonomy" id="429131"/>
    <lineage>
        <taxon>Eukaryota</taxon>
        <taxon>Discoba</taxon>
        <taxon>Euglenozoa</taxon>
        <taxon>Kinetoplastea</taxon>
        <taxon>Metakinetoplastina</taxon>
        <taxon>Trypanosomatida</taxon>
        <taxon>Trypanosomatidae</taxon>
        <taxon>Trypanosoma</taxon>
        <taxon>Herpetosoma</taxon>
    </lineage>
</organism>
<keyword evidence="3" id="KW-1185">Reference proteome</keyword>
<accession>A0A061J861</accession>
<dbReference type="VEuPathDB" id="TriTrypDB:TRSC58_00667"/>
<feature type="region of interest" description="Disordered" evidence="1">
    <location>
        <begin position="42"/>
        <end position="64"/>
    </location>
</feature>